<dbReference type="EMBL" id="DTQM01000121">
    <property type="protein sequence ID" value="HGC42869.1"/>
    <property type="molecule type" value="Genomic_DNA"/>
</dbReference>
<reference evidence="1" key="1">
    <citation type="journal article" date="2020" name="mSystems">
        <title>Genome- and Community-Level Interaction Insights into Carbon Utilization and Element Cycling Functions of Hydrothermarchaeota in Hydrothermal Sediment.</title>
        <authorList>
            <person name="Zhou Z."/>
            <person name="Liu Y."/>
            <person name="Xu W."/>
            <person name="Pan J."/>
            <person name="Luo Z.H."/>
            <person name="Li M."/>
        </authorList>
    </citation>
    <scope>NUCLEOTIDE SEQUENCE</scope>
    <source>
        <strain evidence="1">SpSt-997</strain>
    </source>
</reference>
<protein>
    <submittedName>
        <fullName evidence="1">Protein tyrosine phosphatase</fullName>
    </submittedName>
</protein>
<dbReference type="AlphaFoldDB" id="A0A8J4M608"/>
<evidence type="ECO:0000313" key="1">
    <source>
        <dbReference type="EMBL" id="HGC42869.1"/>
    </source>
</evidence>
<sequence length="222" mass="24223">MDTIFRGDLGAPGGRRRAWLDSLLIDHAVFRLFWSNAGVVVPGRLYRSNHPTPARLAALVRRYGLRTVINLRGRCANGSDALTREAAASLGITFIDAPVASRLPRRADVAALAAVLRGMAEPALVHCKSGADRAGFAAAIFLILNGHPVAEALRQLSWRFGHFRGARSGILDAFLLRYAAEGEGRMAFLDWLGAVYDEDALAHDFAAHGLAHFVMDRVLRRE</sequence>
<dbReference type="SUPFAM" id="SSF52799">
    <property type="entry name" value="(Phosphotyrosine protein) phosphatases II"/>
    <property type="match status" value="1"/>
</dbReference>
<dbReference type="InterPro" id="IPR026893">
    <property type="entry name" value="Tyr/Ser_Pase_IphP-type"/>
</dbReference>
<accession>A0A8J4M608</accession>
<name>A0A8J4M608_9PROT</name>
<dbReference type="Gene3D" id="3.90.190.10">
    <property type="entry name" value="Protein tyrosine phosphatase superfamily"/>
    <property type="match status" value="1"/>
</dbReference>
<comment type="caution">
    <text evidence="1">The sequence shown here is derived from an EMBL/GenBank/DDBJ whole genome shotgun (WGS) entry which is preliminary data.</text>
</comment>
<dbReference type="GO" id="GO:0004721">
    <property type="term" value="F:phosphoprotein phosphatase activity"/>
    <property type="evidence" value="ECO:0007669"/>
    <property type="project" value="InterPro"/>
</dbReference>
<proteinExistence type="predicted"/>
<dbReference type="InterPro" id="IPR029021">
    <property type="entry name" value="Prot-tyrosine_phosphatase-like"/>
</dbReference>
<dbReference type="Pfam" id="PF13350">
    <property type="entry name" value="Y_phosphatase3"/>
    <property type="match status" value="1"/>
</dbReference>
<gene>
    <name evidence="1" type="ORF">ENY07_06580</name>
</gene>
<organism evidence="1">
    <name type="scientific">Acidicaldus sp</name>
    <dbReference type="NCBI Taxonomy" id="1872105"/>
    <lineage>
        <taxon>Bacteria</taxon>
        <taxon>Pseudomonadati</taxon>
        <taxon>Pseudomonadota</taxon>
        <taxon>Alphaproteobacteria</taxon>
        <taxon>Acetobacterales</taxon>
        <taxon>Acetobacteraceae</taxon>
        <taxon>Acidicaldus</taxon>
    </lineage>
</organism>